<dbReference type="PANTHER" id="PTHR47151:SF2">
    <property type="entry name" value="AMINO ACID BINDING PROTEIN"/>
    <property type="match status" value="1"/>
</dbReference>
<dbReference type="Pfam" id="PF13458">
    <property type="entry name" value="Peripla_BP_6"/>
    <property type="match status" value="1"/>
</dbReference>
<dbReference type="InterPro" id="IPR028081">
    <property type="entry name" value="Leu-bd"/>
</dbReference>
<proteinExistence type="inferred from homology"/>
<evidence type="ECO:0000259" key="5">
    <source>
        <dbReference type="Pfam" id="PF13458"/>
    </source>
</evidence>
<protein>
    <submittedName>
        <fullName evidence="6">Branched-chain amino acid ABC transporter substrate-binding protein</fullName>
    </submittedName>
</protein>
<reference evidence="6 7" key="1">
    <citation type="submission" date="2019-09" db="EMBL/GenBank/DDBJ databases">
        <title>Segnochrobactrum spirostomi gen. nov., sp. nov., isolated from the ciliate Spirostomum cf. yagiui and description of a novel family, Segnochrobactraceae fam. nov. within the order Rhizobiales of the class Alphaproteobacteria.</title>
        <authorList>
            <person name="Akter S."/>
            <person name="Shazib S.U.A."/>
            <person name="Shin M.K."/>
        </authorList>
    </citation>
    <scope>NUCLEOTIDE SEQUENCE [LARGE SCALE GENOMIC DNA]</scope>
    <source>
        <strain evidence="6 7">Sp-1</strain>
    </source>
</reference>
<sequence length="400" mass="42531">MTRSALSVSMLLPAARPAHLSAVTFQDKGSPMKSVAMLCLGVSLMAAPAFADDITVGLAGPLSGPQAYFGSTWHNGFKLYVDKLNAAGGVNGTKIDIDQQDDKADPREGTLVAQKFCDDDNVVIGLVNFNSGVAQSTLPIYEDCKLPTMSFGSNPALTHQGYKYMVRPVANDLAGALLPAEYALQKLGAKTAVVVNDKQVFGQGISEIFAKNFEKGGGKVLDTLAVAPSDVDFTAVLAQIKAKAPDVIYLGAVMPQLALFAKQMHQQGVKATLLVPDGGYTPELIQQAGEENVQGVLVAIQVPPMDASPDIAAFAKAYKDKYGQDAGPYSIYGYVQGQILEQVLKDAKSHSREDMDIALHNVKVKTAIGELEFDGIGELKVAPSYLYKVQGKDFVLIGSK</sequence>
<feature type="domain" description="Leucine-binding protein" evidence="5">
    <location>
        <begin position="54"/>
        <end position="390"/>
    </location>
</feature>
<dbReference type="InterPro" id="IPR028082">
    <property type="entry name" value="Peripla_BP_I"/>
</dbReference>
<evidence type="ECO:0000256" key="4">
    <source>
        <dbReference type="ARBA" id="ARBA00022970"/>
    </source>
</evidence>
<dbReference type="CDD" id="cd06342">
    <property type="entry name" value="PBP1_ABC_LIVBP-like"/>
    <property type="match status" value="1"/>
</dbReference>
<evidence type="ECO:0000313" key="6">
    <source>
        <dbReference type="EMBL" id="MQT15388.1"/>
    </source>
</evidence>
<keyword evidence="2" id="KW-0813">Transport</keyword>
<gene>
    <name evidence="6" type="ORF">F0357_22580</name>
</gene>
<evidence type="ECO:0000256" key="3">
    <source>
        <dbReference type="ARBA" id="ARBA00022729"/>
    </source>
</evidence>
<evidence type="ECO:0000256" key="1">
    <source>
        <dbReference type="ARBA" id="ARBA00010062"/>
    </source>
</evidence>
<dbReference type="Proteomes" id="UP000332515">
    <property type="component" value="Unassembled WGS sequence"/>
</dbReference>
<dbReference type="PRINTS" id="PR00337">
    <property type="entry name" value="LEUILEVALBP"/>
</dbReference>
<evidence type="ECO:0000256" key="2">
    <source>
        <dbReference type="ARBA" id="ARBA00022448"/>
    </source>
</evidence>
<comment type="caution">
    <text evidence="6">The sequence shown here is derived from an EMBL/GenBank/DDBJ whole genome shotgun (WGS) entry which is preliminary data.</text>
</comment>
<dbReference type="PANTHER" id="PTHR47151">
    <property type="entry name" value="LEU/ILE/VAL-BINDING ABC TRANSPORTER SUBUNIT"/>
    <property type="match status" value="1"/>
</dbReference>
<comment type="similarity">
    <text evidence="1">Belongs to the leucine-binding protein family.</text>
</comment>
<accession>A0A6A7YBN9</accession>
<dbReference type="InterPro" id="IPR000709">
    <property type="entry name" value="Leu_Ile_Val-bd"/>
</dbReference>
<keyword evidence="7" id="KW-1185">Reference proteome</keyword>
<dbReference type="GO" id="GO:0006865">
    <property type="term" value="P:amino acid transport"/>
    <property type="evidence" value="ECO:0007669"/>
    <property type="project" value="UniProtKB-KW"/>
</dbReference>
<organism evidence="6 7">
    <name type="scientific">Segnochrobactrum spirostomi</name>
    <dbReference type="NCBI Taxonomy" id="2608987"/>
    <lineage>
        <taxon>Bacteria</taxon>
        <taxon>Pseudomonadati</taxon>
        <taxon>Pseudomonadota</taxon>
        <taxon>Alphaproteobacteria</taxon>
        <taxon>Hyphomicrobiales</taxon>
        <taxon>Segnochrobactraceae</taxon>
        <taxon>Segnochrobactrum</taxon>
    </lineage>
</organism>
<evidence type="ECO:0000313" key="7">
    <source>
        <dbReference type="Proteomes" id="UP000332515"/>
    </source>
</evidence>
<dbReference type="AlphaFoldDB" id="A0A6A7YBN9"/>
<dbReference type="Gene3D" id="3.40.50.2300">
    <property type="match status" value="2"/>
</dbReference>
<keyword evidence="4" id="KW-0029">Amino-acid transport</keyword>
<dbReference type="SUPFAM" id="SSF53822">
    <property type="entry name" value="Periplasmic binding protein-like I"/>
    <property type="match status" value="1"/>
</dbReference>
<name>A0A6A7YBN9_9HYPH</name>
<dbReference type="EMBL" id="VWNA01000003">
    <property type="protein sequence ID" value="MQT15388.1"/>
    <property type="molecule type" value="Genomic_DNA"/>
</dbReference>
<keyword evidence="3" id="KW-0732">Signal</keyword>